<evidence type="ECO:0000313" key="2">
    <source>
        <dbReference type="Proteomes" id="UP000708208"/>
    </source>
</evidence>
<keyword evidence="2" id="KW-1185">Reference proteome</keyword>
<protein>
    <submittedName>
        <fullName evidence="1">Uncharacterized protein</fullName>
    </submittedName>
</protein>
<sequence length="93" mass="10417">MKSGNFNLRKWSSNNPKVLEVIPENLRETKLPLKVDLDETANTLGLRLHPALDHFTFTVQPFGGEVFTKRTVLADISKILDSLGIGHCQLMVT</sequence>
<accession>A0A8J2JFJ2</accession>
<organism evidence="1 2">
    <name type="scientific">Allacma fusca</name>
    <dbReference type="NCBI Taxonomy" id="39272"/>
    <lineage>
        <taxon>Eukaryota</taxon>
        <taxon>Metazoa</taxon>
        <taxon>Ecdysozoa</taxon>
        <taxon>Arthropoda</taxon>
        <taxon>Hexapoda</taxon>
        <taxon>Collembola</taxon>
        <taxon>Symphypleona</taxon>
        <taxon>Sminthuridae</taxon>
        <taxon>Allacma</taxon>
    </lineage>
</organism>
<dbReference type="OrthoDB" id="8059413at2759"/>
<comment type="caution">
    <text evidence="1">The sequence shown here is derived from an EMBL/GenBank/DDBJ whole genome shotgun (WGS) entry which is preliminary data.</text>
</comment>
<reference evidence="1" key="1">
    <citation type="submission" date="2021-06" db="EMBL/GenBank/DDBJ databases">
        <authorList>
            <person name="Hodson N. C."/>
            <person name="Mongue J. A."/>
            <person name="Jaron S. K."/>
        </authorList>
    </citation>
    <scope>NUCLEOTIDE SEQUENCE</scope>
</reference>
<dbReference type="Proteomes" id="UP000708208">
    <property type="component" value="Unassembled WGS sequence"/>
</dbReference>
<dbReference type="EMBL" id="CAJVCH010059888">
    <property type="protein sequence ID" value="CAG7719245.1"/>
    <property type="molecule type" value="Genomic_DNA"/>
</dbReference>
<gene>
    <name evidence="1" type="ORF">AFUS01_LOCUS8579</name>
</gene>
<proteinExistence type="predicted"/>
<dbReference type="AlphaFoldDB" id="A0A8J2JFJ2"/>
<evidence type="ECO:0000313" key="1">
    <source>
        <dbReference type="EMBL" id="CAG7719245.1"/>
    </source>
</evidence>
<name>A0A8J2JFJ2_9HEXA</name>